<dbReference type="SUPFAM" id="SSF53649">
    <property type="entry name" value="Alkaline phosphatase-like"/>
    <property type="match status" value="1"/>
</dbReference>
<comment type="caution">
    <text evidence="2">The sequence shown here is derived from an EMBL/GenBank/DDBJ whole genome shotgun (WGS) entry which is preliminary data.</text>
</comment>
<dbReference type="GO" id="GO:0005615">
    <property type="term" value="C:extracellular space"/>
    <property type="evidence" value="ECO:0007669"/>
    <property type="project" value="TreeGrafter"/>
</dbReference>
<reference evidence="2" key="1">
    <citation type="submission" date="2018-11" db="EMBL/GenBank/DDBJ databases">
        <authorList>
            <person name="Alioto T."/>
            <person name="Alioto T."/>
        </authorList>
    </citation>
    <scope>NUCLEOTIDE SEQUENCE</scope>
</reference>
<dbReference type="Proteomes" id="UP000596742">
    <property type="component" value="Unassembled WGS sequence"/>
</dbReference>
<dbReference type="EMBL" id="UYJE01005826">
    <property type="protein sequence ID" value="VDI40786.1"/>
    <property type="molecule type" value="Genomic_DNA"/>
</dbReference>
<organism evidence="2 3">
    <name type="scientific">Mytilus galloprovincialis</name>
    <name type="common">Mediterranean mussel</name>
    <dbReference type="NCBI Taxonomy" id="29158"/>
    <lineage>
        <taxon>Eukaryota</taxon>
        <taxon>Metazoa</taxon>
        <taxon>Spiralia</taxon>
        <taxon>Lophotrochozoa</taxon>
        <taxon>Mollusca</taxon>
        <taxon>Bivalvia</taxon>
        <taxon>Autobranchia</taxon>
        <taxon>Pteriomorphia</taxon>
        <taxon>Mytilida</taxon>
        <taxon>Mytiloidea</taxon>
        <taxon>Mytilidae</taxon>
        <taxon>Mytilinae</taxon>
        <taxon>Mytilus</taxon>
    </lineage>
</organism>
<dbReference type="InterPro" id="IPR017850">
    <property type="entry name" value="Alkaline_phosphatase_core_sf"/>
</dbReference>
<dbReference type="PANTHER" id="PTHR10974:SF1">
    <property type="entry name" value="FI08016P-RELATED"/>
    <property type="match status" value="1"/>
</dbReference>
<feature type="signal peptide" evidence="1">
    <location>
        <begin position="1"/>
        <end position="27"/>
    </location>
</feature>
<evidence type="ECO:0000313" key="2">
    <source>
        <dbReference type="EMBL" id="VDI40786.1"/>
    </source>
</evidence>
<dbReference type="PANTHER" id="PTHR10974">
    <property type="entry name" value="FI08016P-RELATED"/>
    <property type="match status" value="1"/>
</dbReference>
<sequence length="643" mass="74929">MRAFPINYCTRRKQVVLLLCCLVILYGFKLHVEDDVQFNFININGNEKCEIPKVNPFDESILPFFWKPNPIVCSENTELVYIDDDEMIHINKNRTKGKHIECYYQSVIRKEQSDDKILFGTSVWFNESRSAIMESDFAKVVCVFEGKNIYERLHYHIKKKQKYFKSDNDSFSVLLFGVDSMSRLAAIRELPKTLTYLEKTLSAYVFNGYTKVGGNSYPNFMAFLTGNYSVPFNKKNFFDNQPFVWKKFSERGAATMYSEDYPRLSTFNYVGRGFNESPGEHYLRPFYLAINSERKYQAKLTKIFMTLENNDITLGGTSSLCYGDSPKHAIQIDYFKRFLNKYKNNRKFAMSWLNEIGHDFTNFLKLGDADFYNFLVFLKEGGHLERSILFFMSDHGTMSDKIRNTPIGRIEAKLPFFSIVLPTILKKKYPHIEYNLQTNINRLTSPLDLHKTLIDIATNSYNPQQKDKEEIKHSGISLFNKIPKDRTCTDALIPESSCACYTSETIPTNNTVIKNITTFVVETINTYFKSHQSKCALLILKKIHDAKLIHSNLKHLEHGKKTALWQYLYKPTLDKKQRYFIIFEVMPSEGIFEVTTEITQTNNLIILDKIIRANRYGNQSSCINDWELKPYCYCKQTTLDVQS</sequence>
<dbReference type="OrthoDB" id="6066017at2759"/>
<name>A0A8B6EYU1_MYTGA</name>
<protein>
    <submittedName>
        <fullName evidence="2">Uncharacterized protein</fullName>
    </submittedName>
</protein>
<dbReference type="Gene3D" id="3.40.720.10">
    <property type="entry name" value="Alkaline Phosphatase, subunit A"/>
    <property type="match status" value="1"/>
</dbReference>
<dbReference type="AlphaFoldDB" id="A0A8B6EYU1"/>
<dbReference type="Pfam" id="PF02995">
    <property type="entry name" value="DUF229"/>
    <property type="match status" value="1"/>
</dbReference>
<gene>
    <name evidence="2" type="ORF">MGAL_10B059097</name>
</gene>
<dbReference type="InterPro" id="IPR004245">
    <property type="entry name" value="DUF229"/>
</dbReference>
<dbReference type="FunFam" id="3.40.720.10:FF:000017">
    <property type="entry name" value="Predicted protein"/>
    <property type="match status" value="1"/>
</dbReference>
<accession>A0A8B6EYU1</accession>
<evidence type="ECO:0000313" key="3">
    <source>
        <dbReference type="Proteomes" id="UP000596742"/>
    </source>
</evidence>
<dbReference type="CDD" id="cd16021">
    <property type="entry name" value="ALP_like"/>
    <property type="match status" value="1"/>
</dbReference>
<keyword evidence="3" id="KW-1185">Reference proteome</keyword>
<feature type="chain" id="PRO_5032436486" evidence="1">
    <location>
        <begin position="28"/>
        <end position="643"/>
    </location>
</feature>
<keyword evidence="1" id="KW-0732">Signal</keyword>
<evidence type="ECO:0000256" key="1">
    <source>
        <dbReference type="SAM" id="SignalP"/>
    </source>
</evidence>
<proteinExistence type="predicted"/>